<keyword evidence="2" id="KW-1185">Reference proteome</keyword>
<comment type="caution">
    <text evidence="1">The sequence shown here is derived from an EMBL/GenBank/DDBJ whole genome shotgun (WGS) entry which is preliminary data.</text>
</comment>
<dbReference type="EMBL" id="NNAY01003639">
    <property type="protein sequence ID" value="OXU19065.1"/>
    <property type="molecule type" value="Genomic_DNA"/>
</dbReference>
<organism evidence="1 2">
    <name type="scientific">Trichomalopsis sarcophagae</name>
    <dbReference type="NCBI Taxonomy" id="543379"/>
    <lineage>
        <taxon>Eukaryota</taxon>
        <taxon>Metazoa</taxon>
        <taxon>Ecdysozoa</taxon>
        <taxon>Arthropoda</taxon>
        <taxon>Hexapoda</taxon>
        <taxon>Insecta</taxon>
        <taxon>Pterygota</taxon>
        <taxon>Neoptera</taxon>
        <taxon>Endopterygota</taxon>
        <taxon>Hymenoptera</taxon>
        <taxon>Apocrita</taxon>
        <taxon>Proctotrupomorpha</taxon>
        <taxon>Chalcidoidea</taxon>
        <taxon>Pteromalidae</taxon>
        <taxon>Pteromalinae</taxon>
        <taxon>Trichomalopsis</taxon>
    </lineage>
</organism>
<protein>
    <submittedName>
        <fullName evidence="1">Uncharacterized protein</fullName>
    </submittedName>
</protein>
<gene>
    <name evidence="1" type="ORF">TSAR_014357</name>
</gene>
<name>A0A232EL47_9HYME</name>
<accession>A0A232EL47</accession>
<evidence type="ECO:0000313" key="2">
    <source>
        <dbReference type="Proteomes" id="UP000215335"/>
    </source>
</evidence>
<reference evidence="1 2" key="1">
    <citation type="journal article" date="2017" name="Curr. Biol.">
        <title>The Evolution of Venom by Co-option of Single-Copy Genes.</title>
        <authorList>
            <person name="Martinson E.O."/>
            <person name="Mrinalini"/>
            <person name="Kelkar Y.D."/>
            <person name="Chang C.H."/>
            <person name="Werren J.H."/>
        </authorList>
    </citation>
    <scope>NUCLEOTIDE SEQUENCE [LARGE SCALE GENOMIC DNA]</scope>
    <source>
        <strain evidence="1 2">Alberta</strain>
        <tissue evidence="1">Whole body</tissue>
    </source>
</reference>
<evidence type="ECO:0000313" key="1">
    <source>
        <dbReference type="EMBL" id="OXU19065.1"/>
    </source>
</evidence>
<dbReference type="AlphaFoldDB" id="A0A232EL47"/>
<proteinExistence type="predicted"/>
<dbReference type="Proteomes" id="UP000215335">
    <property type="component" value="Unassembled WGS sequence"/>
</dbReference>
<sequence length="168" mass="18986">MKQNVTPPVKNDTPSIVMTPHSSSDEYKWAVCHNFNQLSFGSYWSMTNNGSFKMSSETNIPSTSTSPVSDLAKNFKKNMHIKSCSPTQKRRKIKRRLNQICDQISKIKLSPPPQQQNIDKNSLDSFSEATTVKKGSKRALEQPETLAPPIRNCFIILRKSISRSIVNN</sequence>